<organism evidence="8">
    <name type="scientific">Absidia glauca</name>
    <name type="common">Pin mould</name>
    <dbReference type="NCBI Taxonomy" id="4829"/>
    <lineage>
        <taxon>Eukaryota</taxon>
        <taxon>Fungi</taxon>
        <taxon>Fungi incertae sedis</taxon>
        <taxon>Mucoromycota</taxon>
        <taxon>Mucoromycotina</taxon>
        <taxon>Mucoromycetes</taxon>
        <taxon>Mucorales</taxon>
        <taxon>Cunninghamellaceae</taxon>
        <taxon>Absidia</taxon>
    </lineage>
</organism>
<feature type="region of interest" description="Disordered" evidence="6">
    <location>
        <begin position="797"/>
        <end position="897"/>
    </location>
</feature>
<keyword evidence="3" id="KW-0805">Transcription regulation</keyword>
<protein>
    <recommendedName>
        <fullName evidence="7">Xylanolytic transcriptional activator regulatory domain-containing protein</fullName>
    </recommendedName>
</protein>
<dbReference type="EMBL" id="LT550481">
    <property type="protein sequence ID" value="SAL95763.1"/>
    <property type="molecule type" value="Genomic_DNA"/>
</dbReference>
<feature type="region of interest" description="Disordered" evidence="6">
    <location>
        <begin position="272"/>
        <end position="294"/>
    </location>
</feature>
<feature type="domain" description="Xylanolytic transcriptional activator regulatory" evidence="7">
    <location>
        <begin position="347"/>
        <end position="470"/>
    </location>
</feature>
<evidence type="ECO:0000256" key="2">
    <source>
        <dbReference type="ARBA" id="ARBA00022723"/>
    </source>
</evidence>
<dbReference type="GO" id="GO:0008270">
    <property type="term" value="F:zinc ion binding"/>
    <property type="evidence" value="ECO:0007669"/>
    <property type="project" value="InterPro"/>
</dbReference>
<feature type="compositionally biased region" description="Low complexity" evidence="6">
    <location>
        <begin position="809"/>
        <end position="824"/>
    </location>
</feature>
<dbReference type="InParanoid" id="A0A163IWL0"/>
<comment type="subcellular location">
    <subcellularLocation>
        <location evidence="1">Nucleus</location>
    </subcellularLocation>
</comment>
<dbReference type="PANTHER" id="PTHR47338:SF5">
    <property type="entry name" value="ZN(II)2CYS6 TRANSCRIPTION FACTOR (EUROFUNG)"/>
    <property type="match status" value="1"/>
</dbReference>
<feature type="compositionally biased region" description="Polar residues" evidence="6">
    <location>
        <begin position="880"/>
        <end position="897"/>
    </location>
</feature>
<evidence type="ECO:0000256" key="4">
    <source>
        <dbReference type="ARBA" id="ARBA00023163"/>
    </source>
</evidence>
<feature type="region of interest" description="Disordered" evidence="6">
    <location>
        <begin position="570"/>
        <end position="594"/>
    </location>
</feature>
<feature type="region of interest" description="Disordered" evidence="6">
    <location>
        <begin position="380"/>
        <end position="415"/>
    </location>
</feature>
<feature type="compositionally biased region" description="Low complexity" evidence="6">
    <location>
        <begin position="125"/>
        <end position="135"/>
    </location>
</feature>
<dbReference type="GO" id="GO:0003677">
    <property type="term" value="F:DNA binding"/>
    <property type="evidence" value="ECO:0007669"/>
    <property type="project" value="InterPro"/>
</dbReference>
<keyword evidence="2" id="KW-0479">Metal-binding</keyword>
<evidence type="ECO:0000256" key="3">
    <source>
        <dbReference type="ARBA" id="ARBA00023015"/>
    </source>
</evidence>
<feature type="compositionally biased region" description="Low complexity" evidence="6">
    <location>
        <begin position="386"/>
        <end position="407"/>
    </location>
</feature>
<accession>A0A163IWL0</accession>
<sequence>MQHNGNAIQLVPPPPLGFPSFQLVHSLAKGIIEDLNKVEAELRQNTGVSLVIKQFEGPGPAQDDSSTITTHPVATNDCLGCKNKKPKNDGRQSECKHGNGTTCTLHHDIDKSSSPFISNTGAPDNNNSNNSSSNSNVPLLYDTVLLQQTRPRPSISQYGHFMGETSYYSSSLSYSPLQQEKMQLDLVTRSPFALSTPIQPPHLTLDTQLHLIDVYYAHIHPHLPLINKQDLIQELNHCNNGQPSFLSPLFFYALFARSAPFSTEPHRLCNTNSNSINSNSINSNSTDYSPPTSNQQTIESFATHCLQYANQLRDTYLHQPRISTVIALLLMAVHLEQSKQHIEFSRIWIWAGEAFRMILDLGLHRYNSFSKVSPLVPPTIPSRTGSSSSSSPLTSSSSSSSSSSLSLYDPTENADPTTSALDNSVYEQFGIRTFWAAFVIDRTISLIYGRPFTLEEKDMDVPLPKNLEQDDQETSTWMATFHDLIDISKIMGRIAKFNYSPHASERGPIRHQDAMLSTLDSWITSLLKDFSPREETTALTTQRQHLNTIRRLELYALLILLHRPYISENSAKSANSGSSSSSTSTTNSNSNASRPSLDICSHTAMIITHLISDIPTDSLIHLSRTSPIVSYAIVLALRIHLLNASASTHDQKLGAFGEINFEHTLDILRTIPVAAPTVGRSTMLSESIDTLESQYKQREAPILSGFTRSYGNPVKYSSLSSPRTSGLLDSRLRFTSAHSDCSASSFDTDHGGPSTKRPYNMESDYFTSGFSNASTNGSSSSGSTMAKPMQKLKIIEVNPSKGKHKKQRSSSTATSNLSNADSNSKINNHTFINSNNSTGTKIRTGSQLSIASDDDRRGILPSSPLSAPANHKKSREVSAETGTTSTKTSKAPTGTSQSLIMDNNINSHSNCNDSNALTLVPTTGGGIVHDQQQHHLYQASNHQYQHQHQHQHFNDGMHAYRGSSSSSTSSHQSFTPSAGTQGMEYGMNTLFTLGDGLTGDHQSSLLYEQFFASANNSSNPDSNHISTSMHTTTANTTTPVPISYDGSALGSNHPGLPMSVDPLLAPSLSPSSSISSSLQFPYYYSSEQASTAPSSVYIPPSYLPSR</sequence>
<evidence type="ECO:0000313" key="8">
    <source>
        <dbReference type="EMBL" id="SAL95763.1"/>
    </source>
</evidence>
<feature type="region of interest" description="Disordered" evidence="6">
    <location>
        <begin position="82"/>
        <end position="135"/>
    </location>
</feature>
<dbReference type="Proteomes" id="UP000078561">
    <property type="component" value="Unassembled WGS sequence"/>
</dbReference>
<feature type="region of interest" description="Disordered" evidence="6">
    <location>
        <begin position="1016"/>
        <end position="1048"/>
    </location>
</feature>
<evidence type="ECO:0000259" key="7">
    <source>
        <dbReference type="SMART" id="SM00906"/>
    </source>
</evidence>
<dbReference type="STRING" id="4829.A0A163IWL0"/>
<dbReference type="Pfam" id="PF04082">
    <property type="entry name" value="Fungal_trans"/>
    <property type="match status" value="1"/>
</dbReference>
<evidence type="ECO:0000256" key="1">
    <source>
        <dbReference type="ARBA" id="ARBA00004123"/>
    </source>
</evidence>
<keyword evidence="9" id="KW-1185">Reference proteome</keyword>
<evidence type="ECO:0000256" key="5">
    <source>
        <dbReference type="ARBA" id="ARBA00023242"/>
    </source>
</evidence>
<dbReference type="GO" id="GO:0000981">
    <property type="term" value="F:DNA-binding transcription factor activity, RNA polymerase II-specific"/>
    <property type="evidence" value="ECO:0007669"/>
    <property type="project" value="InterPro"/>
</dbReference>
<gene>
    <name evidence="8" type="primary">ABSGL_01104.1 scaffold 1223</name>
</gene>
<dbReference type="PANTHER" id="PTHR47338">
    <property type="entry name" value="ZN(II)2CYS6 TRANSCRIPTION FACTOR (EUROFUNG)-RELATED"/>
    <property type="match status" value="1"/>
</dbReference>
<dbReference type="CDD" id="cd12148">
    <property type="entry name" value="fungal_TF_MHR"/>
    <property type="match status" value="1"/>
</dbReference>
<dbReference type="OrthoDB" id="4161332at2759"/>
<feature type="compositionally biased region" description="Polar residues" evidence="6">
    <location>
        <begin position="825"/>
        <end position="850"/>
    </location>
</feature>
<dbReference type="GO" id="GO:0005634">
    <property type="term" value="C:nucleus"/>
    <property type="evidence" value="ECO:0007669"/>
    <property type="project" value="UniProtKB-SubCell"/>
</dbReference>
<evidence type="ECO:0000256" key="6">
    <source>
        <dbReference type="SAM" id="MobiDB-lite"/>
    </source>
</evidence>
<keyword evidence="4" id="KW-0804">Transcription</keyword>
<proteinExistence type="predicted"/>
<feature type="compositionally biased region" description="Basic and acidic residues" evidence="6">
    <location>
        <begin position="86"/>
        <end position="97"/>
    </location>
</feature>
<evidence type="ECO:0000313" key="9">
    <source>
        <dbReference type="Proteomes" id="UP000078561"/>
    </source>
</evidence>
<keyword evidence="5" id="KW-0539">Nucleus</keyword>
<feature type="region of interest" description="Disordered" evidence="6">
    <location>
        <begin position="740"/>
        <end position="760"/>
    </location>
</feature>
<dbReference type="OMA" id="FEICSHA"/>
<dbReference type="InterPro" id="IPR007219">
    <property type="entry name" value="XnlR_reg_dom"/>
</dbReference>
<dbReference type="SMART" id="SM00906">
    <property type="entry name" value="Fungal_trans"/>
    <property type="match status" value="1"/>
</dbReference>
<dbReference type="InterPro" id="IPR050815">
    <property type="entry name" value="TF_fung"/>
</dbReference>
<dbReference type="GO" id="GO:0006351">
    <property type="term" value="P:DNA-templated transcription"/>
    <property type="evidence" value="ECO:0007669"/>
    <property type="project" value="InterPro"/>
</dbReference>
<feature type="compositionally biased region" description="Polar residues" evidence="6">
    <location>
        <begin position="112"/>
        <end position="124"/>
    </location>
</feature>
<feature type="compositionally biased region" description="Low complexity" evidence="6">
    <location>
        <begin position="963"/>
        <end position="977"/>
    </location>
</feature>
<dbReference type="AlphaFoldDB" id="A0A163IWL0"/>
<reference evidence="8" key="1">
    <citation type="submission" date="2016-04" db="EMBL/GenBank/DDBJ databases">
        <authorList>
            <person name="Evans L.H."/>
            <person name="Alamgir A."/>
            <person name="Owens N."/>
            <person name="Weber N.D."/>
            <person name="Virtaneva K."/>
            <person name="Barbian K."/>
            <person name="Babar A."/>
            <person name="Rosenke K."/>
        </authorList>
    </citation>
    <scope>NUCLEOTIDE SEQUENCE [LARGE SCALE GENOMIC DNA]</scope>
    <source>
        <strain evidence="8">CBS 101.48</strain>
    </source>
</reference>
<feature type="compositionally biased region" description="Low complexity" evidence="6">
    <location>
        <begin position="272"/>
        <end position="286"/>
    </location>
</feature>
<feature type="region of interest" description="Disordered" evidence="6">
    <location>
        <begin position="956"/>
        <end position="981"/>
    </location>
</feature>
<feature type="compositionally biased region" description="Low complexity" evidence="6">
    <location>
        <begin position="570"/>
        <end position="593"/>
    </location>
</feature>
<name>A0A163IWL0_ABSGL</name>
<feature type="compositionally biased region" description="Low complexity" evidence="6">
    <location>
        <begin position="1016"/>
        <end position="1038"/>
    </location>
</feature>